<keyword evidence="4" id="KW-0378">Hydrolase</keyword>
<organism evidence="4 5">
    <name type="scientific">Dyella koreensis</name>
    <dbReference type="NCBI Taxonomy" id="311235"/>
    <lineage>
        <taxon>Bacteria</taxon>
        <taxon>Pseudomonadati</taxon>
        <taxon>Pseudomonadota</taxon>
        <taxon>Gammaproteobacteria</taxon>
        <taxon>Lysobacterales</taxon>
        <taxon>Rhodanobacteraceae</taxon>
        <taxon>Dyella</taxon>
    </lineage>
</organism>
<comment type="caution">
    <text evidence="4">The sequence shown here is derived from an EMBL/GenBank/DDBJ whole genome shotgun (WGS) entry which is preliminary data.</text>
</comment>
<accession>A0ABW8K3P5</accession>
<dbReference type="EMBL" id="JADIKD010000009">
    <property type="protein sequence ID" value="MFK2917518.1"/>
    <property type="molecule type" value="Genomic_DNA"/>
</dbReference>
<name>A0ABW8K3P5_9GAMM</name>
<feature type="repeat" description="TPR" evidence="1">
    <location>
        <begin position="336"/>
        <end position="369"/>
    </location>
</feature>
<sequence length="384" mass="42706">MKKLFQVILMLPWLGAAFAAEPATDTMVDVGSYKLHFHVIKGHGTPILFESGGGDDETVWHDLLPPLADLTQTTLIAYDRPGFGKSGLDTNRHSIKDNLDDLEKGLKALGYDGKLILVAHSLGGFYATLYAARHPDAVQGAVLVDANLVCFFTPEHVAANEQPNEALRMKFKDSRPGLSYLYGEITSTVALMRQTPFPTRIPLIDIVSDKTPFRNDADIQLWKSCHRQFADEANNRQGIVANDAGHYVYKANPALVINAIAKIYAATLPDRERLALLDRALGYNLDAANQARKQQAEYRHSEDDLNDWGYQLMARGEKQRAIDVFKLSVELHPASANVYDSLAESYEALGDKRQAIANYQHSLQLKPSNEHAKERLRVLQTAPN</sequence>
<evidence type="ECO:0000313" key="4">
    <source>
        <dbReference type="EMBL" id="MFK2917518.1"/>
    </source>
</evidence>
<dbReference type="Pfam" id="PF00561">
    <property type="entry name" value="Abhydrolase_1"/>
    <property type="match status" value="1"/>
</dbReference>
<proteinExistence type="predicted"/>
<keyword evidence="5" id="KW-1185">Reference proteome</keyword>
<dbReference type="PROSITE" id="PS50005">
    <property type="entry name" value="TPR"/>
    <property type="match status" value="1"/>
</dbReference>
<evidence type="ECO:0000259" key="3">
    <source>
        <dbReference type="Pfam" id="PF00561"/>
    </source>
</evidence>
<dbReference type="InterPro" id="IPR029058">
    <property type="entry name" value="AB_hydrolase_fold"/>
</dbReference>
<evidence type="ECO:0000313" key="5">
    <source>
        <dbReference type="Proteomes" id="UP001620408"/>
    </source>
</evidence>
<dbReference type="PANTHER" id="PTHR43798">
    <property type="entry name" value="MONOACYLGLYCEROL LIPASE"/>
    <property type="match status" value="1"/>
</dbReference>
<evidence type="ECO:0000256" key="1">
    <source>
        <dbReference type="PROSITE-ProRule" id="PRU00339"/>
    </source>
</evidence>
<dbReference type="RefSeq" id="WP_379985036.1">
    <property type="nucleotide sequence ID" value="NZ_JADIKD010000009.1"/>
</dbReference>
<dbReference type="Gene3D" id="3.40.50.1820">
    <property type="entry name" value="alpha/beta hydrolase"/>
    <property type="match status" value="1"/>
</dbReference>
<evidence type="ECO:0000256" key="2">
    <source>
        <dbReference type="SAM" id="SignalP"/>
    </source>
</evidence>
<dbReference type="InterPro" id="IPR019734">
    <property type="entry name" value="TPR_rpt"/>
</dbReference>
<protein>
    <submittedName>
        <fullName evidence="4">Alpha/beta fold hydrolase</fullName>
    </submittedName>
</protein>
<dbReference type="Proteomes" id="UP001620408">
    <property type="component" value="Unassembled WGS sequence"/>
</dbReference>
<dbReference type="PANTHER" id="PTHR43798:SF33">
    <property type="entry name" value="HYDROLASE, PUTATIVE (AFU_ORTHOLOGUE AFUA_2G14860)-RELATED"/>
    <property type="match status" value="1"/>
</dbReference>
<dbReference type="SUPFAM" id="SSF53474">
    <property type="entry name" value="alpha/beta-Hydrolases"/>
    <property type="match status" value="1"/>
</dbReference>
<feature type="signal peptide" evidence="2">
    <location>
        <begin position="1"/>
        <end position="19"/>
    </location>
</feature>
<dbReference type="InterPro" id="IPR050266">
    <property type="entry name" value="AB_hydrolase_sf"/>
</dbReference>
<dbReference type="SUPFAM" id="SSF48452">
    <property type="entry name" value="TPR-like"/>
    <property type="match status" value="1"/>
</dbReference>
<keyword evidence="1" id="KW-0802">TPR repeat</keyword>
<feature type="chain" id="PRO_5046127668" evidence="2">
    <location>
        <begin position="20"/>
        <end position="384"/>
    </location>
</feature>
<keyword evidence="2" id="KW-0732">Signal</keyword>
<dbReference type="SMART" id="SM00028">
    <property type="entry name" value="TPR"/>
    <property type="match status" value="2"/>
</dbReference>
<gene>
    <name evidence="4" type="ORF">ISS97_09595</name>
</gene>
<feature type="domain" description="AB hydrolase-1" evidence="3">
    <location>
        <begin position="46"/>
        <end position="154"/>
    </location>
</feature>
<dbReference type="GO" id="GO:0016787">
    <property type="term" value="F:hydrolase activity"/>
    <property type="evidence" value="ECO:0007669"/>
    <property type="project" value="UniProtKB-KW"/>
</dbReference>
<dbReference type="InterPro" id="IPR000073">
    <property type="entry name" value="AB_hydrolase_1"/>
</dbReference>
<reference evidence="4 5" key="1">
    <citation type="submission" date="2020-10" db="EMBL/GenBank/DDBJ databases">
        <title>Phylogeny of dyella-like bacteria.</title>
        <authorList>
            <person name="Fu J."/>
        </authorList>
    </citation>
    <scope>NUCLEOTIDE SEQUENCE [LARGE SCALE GENOMIC DNA]</scope>
    <source>
        <strain evidence="4 5">BB4</strain>
    </source>
</reference>
<dbReference type="Gene3D" id="1.25.40.10">
    <property type="entry name" value="Tetratricopeptide repeat domain"/>
    <property type="match status" value="1"/>
</dbReference>
<dbReference type="PRINTS" id="PR00111">
    <property type="entry name" value="ABHYDROLASE"/>
</dbReference>
<dbReference type="InterPro" id="IPR011990">
    <property type="entry name" value="TPR-like_helical_dom_sf"/>
</dbReference>